<protein>
    <submittedName>
        <fullName evidence="2">Uncharacterized protein</fullName>
    </submittedName>
</protein>
<organism evidence="2 3">
    <name type="scientific">Halorientalis regularis</name>
    <dbReference type="NCBI Taxonomy" id="660518"/>
    <lineage>
        <taxon>Archaea</taxon>
        <taxon>Methanobacteriati</taxon>
        <taxon>Methanobacteriota</taxon>
        <taxon>Stenosarchaea group</taxon>
        <taxon>Halobacteria</taxon>
        <taxon>Halobacteriales</taxon>
        <taxon>Haloarculaceae</taxon>
        <taxon>Halorientalis</taxon>
    </lineage>
</organism>
<evidence type="ECO:0000313" key="3">
    <source>
        <dbReference type="Proteomes" id="UP000199076"/>
    </source>
</evidence>
<feature type="region of interest" description="Disordered" evidence="1">
    <location>
        <begin position="18"/>
        <end position="52"/>
    </location>
</feature>
<sequence>MRDLRSALLTEKRSIKKAERADGALRTTTVPAQRPPRTATAAEPVMRPPRGPVVERDSVARRRALGDGIANRLSTLPWKCEPNDQNALLGKGGDVG</sequence>
<keyword evidence="3" id="KW-1185">Reference proteome</keyword>
<gene>
    <name evidence="2" type="ORF">SAMN05216218_11024</name>
</gene>
<evidence type="ECO:0000313" key="2">
    <source>
        <dbReference type="EMBL" id="SDF82597.1"/>
    </source>
</evidence>
<name>A0A1G7P8X5_9EURY</name>
<proteinExistence type="predicted"/>
<dbReference type="STRING" id="660518.SAMN05216218_11024"/>
<dbReference type="EMBL" id="FNBK01000010">
    <property type="protein sequence ID" value="SDF82597.1"/>
    <property type="molecule type" value="Genomic_DNA"/>
</dbReference>
<evidence type="ECO:0000256" key="1">
    <source>
        <dbReference type="SAM" id="MobiDB-lite"/>
    </source>
</evidence>
<accession>A0A1G7P8X5</accession>
<reference evidence="3" key="1">
    <citation type="submission" date="2016-10" db="EMBL/GenBank/DDBJ databases">
        <authorList>
            <person name="Varghese N."/>
            <person name="Submissions S."/>
        </authorList>
    </citation>
    <scope>NUCLEOTIDE SEQUENCE [LARGE SCALE GENOMIC DNA]</scope>
    <source>
        <strain evidence="3">IBRC-M 10760</strain>
    </source>
</reference>
<feature type="compositionally biased region" description="Low complexity" evidence="1">
    <location>
        <begin position="26"/>
        <end position="44"/>
    </location>
</feature>
<dbReference type="AlphaFoldDB" id="A0A1G7P8X5"/>
<dbReference type="Proteomes" id="UP000199076">
    <property type="component" value="Unassembled WGS sequence"/>
</dbReference>